<evidence type="ECO:0000313" key="1">
    <source>
        <dbReference type="EMBL" id="GBN51383.1"/>
    </source>
</evidence>
<sequence>MFENEHSKFSFPLFFTFEEITANSIQTCSVTGKRYLGVLRDFIILQIQQRGFSSFRISFPCWKAHLLTLITSPCKAIAETAFHKFTGDPQSFSNSIASSFAGYHPLCLLVVGFTEGQYLPQKASISAISEGQHSAPCS</sequence>
<organism evidence="1 2">
    <name type="scientific">Araneus ventricosus</name>
    <name type="common">Orbweaver spider</name>
    <name type="synonym">Epeira ventricosa</name>
    <dbReference type="NCBI Taxonomy" id="182803"/>
    <lineage>
        <taxon>Eukaryota</taxon>
        <taxon>Metazoa</taxon>
        <taxon>Ecdysozoa</taxon>
        <taxon>Arthropoda</taxon>
        <taxon>Chelicerata</taxon>
        <taxon>Arachnida</taxon>
        <taxon>Araneae</taxon>
        <taxon>Araneomorphae</taxon>
        <taxon>Entelegynae</taxon>
        <taxon>Araneoidea</taxon>
        <taxon>Araneidae</taxon>
        <taxon>Araneus</taxon>
    </lineage>
</organism>
<evidence type="ECO:0000313" key="2">
    <source>
        <dbReference type="Proteomes" id="UP000499080"/>
    </source>
</evidence>
<dbReference type="EMBL" id="BGPR01011451">
    <property type="protein sequence ID" value="GBN51383.1"/>
    <property type="molecule type" value="Genomic_DNA"/>
</dbReference>
<dbReference type="Proteomes" id="UP000499080">
    <property type="component" value="Unassembled WGS sequence"/>
</dbReference>
<name>A0A4Y2PKC4_ARAVE</name>
<dbReference type="AlphaFoldDB" id="A0A4Y2PKC4"/>
<protein>
    <submittedName>
        <fullName evidence="1">Uncharacterized protein</fullName>
    </submittedName>
</protein>
<keyword evidence="2" id="KW-1185">Reference proteome</keyword>
<proteinExistence type="predicted"/>
<reference evidence="1 2" key="1">
    <citation type="journal article" date="2019" name="Sci. Rep.">
        <title>Orb-weaving spider Araneus ventricosus genome elucidates the spidroin gene catalogue.</title>
        <authorList>
            <person name="Kono N."/>
            <person name="Nakamura H."/>
            <person name="Ohtoshi R."/>
            <person name="Moran D.A.P."/>
            <person name="Shinohara A."/>
            <person name="Yoshida Y."/>
            <person name="Fujiwara M."/>
            <person name="Mori M."/>
            <person name="Tomita M."/>
            <person name="Arakawa K."/>
        </authorList>
    </citation>
    <scope>NUCLEOTIDE SEQUENCE [LARGE SCALE GENOMIC DNA]</scope>
</reference>
<gene>
    <name evidence="1" type="ORF">AVEN_205151_1</name>
</gene>
<comment type="caution">
    <text evidence="1">The sequence shown here is derived from an EMBL/GenBank/DDBJ whole genome shotgun (WGS) entry which is preliminary data.</text>
</comment>
<accession>A0A4Y2PKC4</accession>